<evidence type="ECO:0000313" key="8">
    <source>
        <dbReference type="Proteomes" id="UP000463951"/>
    </source>
</evidence>
<feature type="region of interest" description="Disordered" evidence="5">
    <location>
        <begin position="657"/>
        <end position="688"/>
    </location>
</feature>
<name>A0A499V1F7_9ACTN</name>
<organism evidence="7 8">
    <name type="scientific">Streptomyces antimycoticus</name>
    <dbReference type="NCBI Taxonomy" id="68175"/>
    <lineage>
        <taxon>Bacteria</taxon>
        <taxon>Bacillati</taxon>
        <taxon>Actinomycetota</taxon>
        <taxon>Actinomycetes</taxon>
        <taxon>Kitasatosporales</taxon>
        <taxon>Streptomycetaceae</taxon>
        <taxon>Streptomyces</taxon>
        <taxon>Streptomyces violaceusniger group</taxon>
    </lineage>
</organism>
<reference evidence="7 8" key="1">
    <citation type="journal article" date="2020" name="Int. J. Syst. Evol. Microbiol.">
        <title>Reclassification of Streptomyces castelarensis and Streptomyces sporoclivatus as later heterotypic synonyms of Streptomyces antimycoticus.</title>
        <authorList>
            <person name="Komaki H."/>
            <person name="Tamura T."/>
        </authorList>
    </citation>
    <scope>NUCLEOTIDE SEQUENCE [LARGE SCALE GENOMIC DNA]</scope>
    <source>
        <strain evidence="7 8">NBRC 100767</strain>
    </source>
</reference>
<dbReference type="PANTHER" id="PTHR11785">
    <property type="entry name" value="AMINO ACID TRANSPORTER"/>
    <property type="match status" value="1"/>
</dbReference>
<feature type="transmembrane region" description="Helical" evidence="6">
    <location>
        <begin position="204"/>
        <end position="222"/>
    </location>
</feature>
<dbReference type="Pfam" id="PF13520">
    <property type="entry name" value="AA_permease_2"/>
    <property type="match status" value="1"/>
</dbReference>
<feature type="transmembrane region" description="Helical" evidence="6">
    <location>
        <begin position="297"/>
        <end position="322"/>
    </location>
</feature>
<evidence type="ECO:0000256" key="4">
    <source>
        <dbReference type="ARBA" id="ARBA00023136"/>
    </source>
</evidence>
<feature type="transmembrane region" description="Helical" evidence="6">
    <location>
        <begin position="243"/>
        <end position="265"/>
    </location>
</feature>
<feature type="transmembrane region" description="Helical" evidence="6">
    <location>
        <begin position="35"/>
        <end position="60"/>
    </location>
</feature>
<evidence type="ECO:0000256" key="5">
    <source>
        <dbReference type="SAM" id="MobiDB-lite"/>
    </source>
</evidence>
<feature type="transmembrane region" description="Helical" evidence="6">
    <location>
        <begin position="367"/>
        <end position="394"/>
    </location>
</feature>
<evidence type="ECO:0000256" key="2">
    <source>
        <dbReference type="ARBA" id="ARBA00022692"/>
    </source>
</evidence>
<keyword evidence="4 6" id="KW-0472">Membrane</keyword>
<dbReference type="AlphaFoldDB" id="A0A499V1F7"/>
<evidence type="ECO:0008006" key="9">
    <source>
        <dbReference type="Google" id="ProtNLM"/>
    </source>
</evidence>
<dbReference type="Gene3D" id="1.20.1740.10">
    <property type="entry name" value="Amino acid/polyamine transporter I"/>
    <property type="match status" value="1"/>
</dbReference>
<evidence type="ECO:0000256" key="6">
    <source>
        <dbReference type="SAM" id="Phobius"/>
    </source>
</evidence>
<dbReference type="InterPro" id="IPR002293">
    <property type="entry name" value="AA/rel_permease1"/>
</dbReference>
<gene>
    <name evidence="7" type="ORF">SSPO_055170</name>
</gene>
<proteinExistence type="predicted"/>
<feature type="transmembrane region" description="Helical" evidence="6">
    <location>
        <begin position="162"/>
        <end position="184"/>
    </location>
</feature>
<feature type="transmembrane region" description="Helical" evidence="6">
    <location>
        <begin position="406"/>
        <end position="427"/>
    </location>
</feature>
<accession>A0A499V1F7</accession>
<dbReference type="EMBL" id="AP019620">
    <property type="protein sequence ID" value="BBJ42799.1"/>
    <property type="molecule type" value="Genomic_DNA"/>
</dbReference>
<feature type="transmembrane region" description="Helical" evidence="6">
    <location>
        <begin position="138"/>
        <end position="155"/>
    </location>
</feature>
<comment type="subcellular location">
    <subcellularLocation>
        <location evidence="1">Membrane</location>
        <topology evidence="1">Multi-pass membrane protein</topology>
    </subcellularLocation>
</comment>
<keyword evidence="3 6" id="KW-1133">Transmembrane helix</keyword>
<evidence type="ECO:0000256" key="1">
    <source>
        <dbReference type="ARBA" id="ARBA00004141"/>
    </source>
</evidence>
<feature type="region of interest" description="Disordered" evidence="5">
    <location>
        <begin position="459"/>
        <end position="495"/>
    </location>
</feature>
<dbReference type="GO" id="GO:0015179">
    <property type="term" value="F:L-amino acid transmembrane transporter activity"/>
    <property type="evidence" value="ECO:0007669"/>
    <property type="project" value="TreeGrafter"/>
</dbReference>
<feature type="compositionally biased region" description="Basic residues" evidence="5">
    <location>
        <begin position="459"/>
        <end position="473"/>
    </location>
</feature>
<keyword evidence="2 6" id="KW-0812">Transmembrane</keyword>
<dbReference type="InterPro" id="IPR050598">
    <property type="entry name" value="AminoAcid_Transporter"/>
</dbReference>
<protein>
    <recommendedName>
        <fullName evidence="9">Amino acid permease</fullName>
    </recommendedName>
</protein>
<sequence>MEVRMSGTEGGFVRRIGLFQATAINMSQMCGIGPFVTIPLMVAAFGGPQAVIGFVAGAVLALADGLIWAELGASLPGAGGSYVYLRQAFQYRSGKLMPFLFVWTAMLFIPLIMSTGVVGLVQYLGYLWPDMTQTQGDLVGLGVIVLVIGLLWRGVEHIARITAVMWCVMIASVVLVIVAAFSHFDAGQAFTYPDHAFELSSGHFWTGFAAGLTIGIYDYLGYNTAAYMGAEIKDPGRTLPRAIVTSIAGIMGIYLLLQIGTLGVVDWHEMTEPGSVASQSVASAVLEETWGKGAADVVTVLILITAFASVFAGLLGGSRVPYDAARERVFFRPYGTLHPRHRFPMLGLATMGVVTAIGFLIGRHTDLATLIQLLTTVMVIVQALAQIVAVTVLRRRQPGLRRPYRMWLYPLPSVVALVGWVVIYGYADKNSPDGTPSNGRWPGSRRGVWRSCCGRGWRRCGRSGRRRSARSTRRAPTPTRPRPEPSAPGRQCLPPHRDLALAPAPWAVGERPALCAQRLGAAYPALTRAERCVRGGGRPGAVEVAQEGVHRLARHIAVDQCLGEPFGQVGGAFQGAEAGREGHGARARRVERDPHMPPPDLIAGALHQQPAGRQPGAQPPPYGGDLALLVLPQHIGRPDERRTGPAGQRYLEAAVGEGEPLALVRPRGGHPPGVDLDPHDAGPGPYGP</sequence>
<evidence type="ECO:0000256" key="3">
    <source>
        <dbReference type="ARBA" id="ARBA00022989"/>
    </source>
</evidence>
<feature type="transmembrane region" description="Helical" evidence="6">
    <location>
        <begin position="66"/>
        <end position="85"/>
    </location>
</feature>
<dbReference type="GO" id="GO:0016020">
    <property type="term" value="C:membrane"/>
    <property type="evidence" value="ECO:0007669"/>
    <property type="project" value="UniProtKB-SubCell"/>
</dbReference>
<evidence type="ECO:0000313" key="7">
    <source>
        <dbReference type="EMBL" id="BBJ42799.1"/>
    </source>
</evidence>
<feature type="transmembrane region" description="Helical" evidence="6">
    <location>
        <begin position="97"/>
        <end position="126"/>
    </location>
</feature>
<dbReference type="Proteomes" id="UP000463951">
    <property type="component" value="Chromosome"/>
</dbReference>
<feature type="transmembrane region" description="Helical" evidence="6">
    <location>
        <begin position="343"/>
        <end position="361"/>
    </location>
</feature>
<dbReference type="PANTHER" id="PTHR11785:SF512">
    <property type="entry name" value="SOBREMESA, ISOFORM B"/>
    <property type="match status" value="1"/>
</dbReference>